<dbReference type="GO" id="GO:0005509">
    <property type="term" value="F:calcium ion binding"/>
    <property type="evidence" value="ECO:0007669"/>
    <property type="project" value="InterPro"/>
</dbReference>
<dbReference type="FunFam" id="1.10.238.230:FF:000001">
    <property type="entry name" value="Serine/threonine-protein phosphatase 2A regulatory subunit B'' subunit beta"/>
    <property type="match status" value="1"/>
</dbReference>
<dbReference type="FunFam" id="1.10.238.10:FF:000628">
    <property type="entry name" value="Serine/threonine-protein phosphatase 2A regulatory subunit B'' subunit beta"/>
    <property type="match status" value="1"/>
</dbReference>
<dbReference type="InterPro" id="IPR041534">
    <property type="entry name" value="EF-hand_13"/>
</dbReference>
<feature type="compositionally biased region" description="Low complexity" evidence="4">
    <location>
        <begin position="97"/>
        <end position="114"/>
    </location>
</feature>
<feature type="compositionally biased region" description="Acidic residues" evidence="4">
    <location>
        <begin position="587"/>
        <end position="608"/>
    </location>
</feature>
<evidence type="ECO:0000259" key="5">
    <source>
        <dbReference type="PROSITE" id="PS50222"/>
    </source>
</evidence>
<dbReference type="PANTHER" id="PTHR14095">
    <property type="entry name" value="PHOSPHATASE 2A REGULATORY SUBUNIT-RELATED"/>
    <property type="match status" value="1"/>
</dbReference>
<keyword evidence="2" id="KW-0106">Calcium</keyword>
<dbReference type="Gene3D" id="1.10.238.10">
    <property type="entry name" value="EF-hand"/>
    <property type="match status" value="1"/>
</dbReference>
<comment type="function">
    <text evidence="3">The B regulatory subunit might modulate substrate selectivity and catalytic activity, and might also direct the localization of the catalytic enzyme to a particular subcellular compartment.</text>
</comment>
<accession>A0A8B6F058</accession>
<dbReference type="Pfam" id="PF17958">
    <property type="entry name" value="EF-hand_13"/>
    <property type="match status" value="1"/>
</dbReference>
<dbReference type="InterPro" id="IPR011992">
    <property type="entry name" value="EF-hand-dom_pair"/>
</dbReference>
<comment type="caution">
    <text evidence="6">The sequence shown here is derived from an EMBL/GenBank/DDBJ whole genome shotgun (WGS) entry which is preliminary data.</text>
</comment>
<dbReference type="Proteomes" id="UP000596742">
    <property type="component" value="Unassembled WGS sequence"/>
</dbReference>
<name>A0A8B6F058_MYTGA</name>
<keyword evidence="1" id="KW-0479">Metal-binding</keyword>
<evidence type="ECO:0000256" key="4">
    <source>
        <dbReference type="SAM" id="MobiDB-lite"/>
    </source>
</evidence>
<dbReference type="Gene3D" id="1.10.238.230">
    <property type="match status" value="1"/>
</dbReference>
<protein>
    <submittedName>
        <fullName evidence="6">Serine/threonine-protein phosphatase 2A regulatory subunit B</fullName>
    </submittedName>
</protein>
<dbReference type="GO" id="GO:0000159">
    <property type="term" value="C:protein phosphatase type 2A complex"/>
    <property type="evidence" value="ECO:0007669"/>
    <property type="project" value="TreeGrafter"/>
</dbReference>
<sequence length="643" mass="74037">MIRLEAIVLCFYGTKDSNAVVLIMALKPVLKLKVDELFLRWLSEPDTQNSLKENLRQLTHGEALTTPLSHYSLASPRSSSGKQSPRLRPTSPPFSPPTSKLPSPRSPRRPLSNKNNHRNGGTKTNLTVQTGKDVKDIIKKDNELIKERDKENKELSPSLTTATSTITTVTVTDTSKDTKRHDAGKTLQNVNIPKFYYPYGKPINKEETEKILDKVSKEFSKLEGGKALLHNFGPITKVINLPLYWKSLLYTASGGNKNGYVTFQMFAAMWRKVFSVCHDAASRFVKLLTVHSPQGRDYVDEADLIPLVQDIVETHPGLTFLQEAPEFHSRYVNTVIARILYCVNRSWSGKITVTELRKSNFLSTLSLLEEEDDINQVMDYFSYEHFYVIYCKFWELDKDHDLLIDKHDLARHNDHAVNSRTIERIFSGAVIKGKNALEGKMSYPQFVCFLLSEEDKRNPTSVEYWFRVMDLDGDGVISMYEMEYFYEEQMQKMEALGIEKLPFEDCLCQMLDLVRPKDNERITLADLKNCKMTHIFFDTFINLDKFLDHEQRDPFSNMRDVDSDIPEPTDWERYAAEEYELLVAEEGANDQEEVHYEDDFEPDEDEIVNEEKKSSVADRVSQNSRALSEEDDIYDFSTDSLGY</sequence>
<dbReference type="Pfam" id="PF21161">
    <property type="entry name" value="P2R3B_EF-hand"/>
    <property type="match status" value="1"/>
</dbReference>
<dbReference type="OrthoDB" id="5586at2759"/>
<dbReference type="InterPro" id="IPR018247">
    <property type="entry name" value="EF_Hand_1_Ca_BS"/>
</dbReference>
<feature type="compositionally biased region" description="Polar residues" evidence="4">
    <location>
        <begin position="118"/>
        <end position="130"/>
    </location>
</feature>
<keyword evidence="7" id="KW-1185">Reference proteome</keyword>
<dbReference type="PANTHER" id="PTHR14095:SF0">
    <property type="entry name" value="MIP22305P"/>
    <property type="match status" value="1"/>
</dbReference>
<dbReference type="GO" id="GO:0019888">
    <property type="term" value="F:protein phosphatase regulator activity"/>
    <property type="evidence" value="ECO:0007669"/>
    <property type="project" value="TreeGrafter"/>
</dbReference>
<dbReference type="InterPro" id="IPR048855">
    <property type="entry name" value="P2R3A_B_D_EF-hand"/>
</dbReference>
<dbReference type="Pfam" id="PF13499">
    <property type="entry name" value="EF-hand_7"/>
    <property type="match status" value="1"/>
</dbReference>
<evidence type="ECO:0000313" key="6">
    <source>
        <dbReference type="EMBL" id="VDI41783.1"/>
    </source>
</evidence>
<feature type="region of interest" description="Disordered" evidence="4">
    <location>
        <begin position="66"/>
        <end position="134"/>
    </location>
</feature>
<evidence type="ECO:0000256" key="1">
    <source>
        <dbReference type="ARBA" id="ARBA00022723"/>
    </source>
</evidence>
<dbReference type="SUPFAM" id="SSF47473">
    <property type="entry name" value="EF-hand"/>
    <property type="match status" value="2"/>
</dbReference>
<evidence type="ECO:0000313" key="7">
    <source>
        <dbReference type="Proteomes" id="UP000596742"/>
    </source>
</evidence>
<gene>
    <name evidence="6" type="ORF">MGAL_10B014927</name>
</gene>
<dbReference type="EMBL" id="UYJE01005941">
    <property type="protein sequence ID" value="VDI41783.1"/>
    <property type="molecule type" value="Genomic_DNA"/>
</dbReference>
<feature type="region of interest" description="Disordered" evidence="4">
    <location>
        <begin position="586"/>
        <end position="643"/>
    </location>
</feature>
<evidence type="ECO:0000256" key="2">
    <source>
        <dbReference type="ARBA" id="ARBA00022837"/>
    </source>
</evidence>
<evidence type="ECO:0000256" key="3">
    <source>
        <dbReference type="ARBA" id="ARBA00093310"/>
    </source>
</evidence>
<feature type="domain" description="EF-hand" evidence="5">
    <location>
        <begin position="457"/>
        <end position="492"/>
    </location>
</feature>
<dbReference type="AlphaFoldDB" id="A0A8B6F058"/>
<dbReference type="PROSITE" id="PS00018">
    <property type="entry name" value="EF_HAND_1"/>
    <property type="match status" value="1"/>
</dbReference>
<dbReference type="FunFam" id="1.10.238.220:FF:000001">
    <property type="entry name" value="Serine/threonine-protein phosphatase 2A regulatory subunit B'' subunit alpha"/>
    <property type="match status" value="1"/>
</dbReference>
<proteinExistence type="predicted"/>
<reference evidence="6" key="1">
    <citation type="submission" date="2018-11" db="EMBL/GenBank/DDBJ databases">
        <authorList>
            <person name="Alioto T."/>
            <person name="Alioto T."/>
        </authorList>
    </citation>
    <scope>NUCLEOTIDE SEQUENCE</scope>
</reference>
<organism evidence="6 7">
    <name type="scientific">Mytilus galloprovincialis</name>
    <name type="common">Mediterranean mussel</name>
    <dbReference type="NCBI Taxonomy" id="29158"/>
    <lineage>
        <taxon>Eukaryota</taxon>
        <taxon>Metazoa</taxon>
        <taxon>Spiralia</taxon>
        <taxon>Lophotrochozoa</taxon>
        <taxon>Mollusca</taxon>
        <taxon>Bivalvia</taxon>
        <taxon>Autobranchia</taxon>
        <taxon>Pteriomorphia</taxon>
        <taxon>Mytilida</taxon>
        <taxon>Mytiloidea</taxon>
        <taxon>Mytilidae</taxon>
        <taxon>Mytilinae</taxon>
        <taxon>Mytilus</taxon>
    </lineage>
</organism>
<dbReference type="PROSITE" id="PS50222">
    <property type="entry name" value="EF_HAND_2"/>
    <property type="match status" value="1"/>
</dbReference>
<dbReference type="Gene3D" id="1.10.238.220">
    <property type="match status" value="1"/>
</dbReference>
<dbReference type="InterPro" id="IPR002048">
    <property type="entry name" value="EF_hand_dom"/>
</dbReference>